<name>A0A1N7FKA1_9SPHI</name>
<evidence type="ECO:0000313" key="7">
    <source>
        <dbReference type="Proteomes" id="UP000548326"/>
    </source>
</evidence>
<dbReference type="STRING" id="354630.SAMN05421821_11857"/>
<keyword evidence="6" id="KW-1185">Reference proteome</keyword>
<dbReference type="InterPro" id="IPR000504">
    <property type="entry name" value="RRM_dom"/>
</dbReference>
<feature type="compositionally biased region" description="Polar residues" evidence="2">
    <location>
        <begin position="90"/>
        <end position="100"/>
    </location>
</feature>
<organism evidence="5 7">
    <name type="scientific">Mucilaginibacter lappiensis</name>
    <dbReference type="NCBI Taxonomy" id="354630"/>
    <lineage>
        <taxon>Bacteria</taxon>
        <taxon>Pseudomonadati</taxon>
        <taxon>Bacteroidota</taxon>
        <taxon>Sphingobacteriia</taxon>
        <taxon>Sphingobacteriales</taxon>
        <taxon>Sphingobacteriaceae</taxon>
        <taxon>Mucilaginibacter</taxon>
    </lineage>
</organism>
<dbReference type="EMBL" id="JACHCA010000003">
    <property type="protein sequence ID" value="MBB6127069.1"/>
    <property type="molecule type" value="Genomic_DNA"/>
</dbReference>
<dbReference type="SMART" id="SM00360">
    <property type="entry name" value="RRM"/>
    <property type="match status" value="1"/>
</dbReference>
<evidence type="ECO:0000313" key="4">
    <source>
        <dbReference type="EMBL" id="MBB6112412.1"/>
    </source>
</evidence>
<evidence type="ECO:0000313" key="6">
    <source>
        <dbReference type="Proteomes" id="UP000541583"/>
    </source>
</evidence>
<dbReference type="Proteomes" id="UP000541583">
    <property type="component" value="Unassembled WGS sequence"/>
</dbReference>
<dbReference type="InterPro" id="IPR035979">
    <property type="entry name" value="RBD_domain_sf"/>
</dbReference>
<proteinExistence type="predicted"/>
<dbReference type="Pfam" id="PF00076">
    <property type="entry name" value="RRM_1"/>
    <property type="match status" value="1"/>
</dbReference>
<dbReference type="InterPro" id="IPR012677">
    <property type="entry name" value="Nucleotide-bd_a/b_plait_sf"/>
</dbReference>
<evidence type="ECO:0000256" key="2">
    <source>
        <dbReference type="SAM" id="MobiDB-lite"/>
    </source>
</evidence>
<feature type="domain" description="RRM" evidence="3">
    <location>
        <begin position="1"/>
        <end position="79"/>
    </location>
</feature>
<keyword evidence="1" id="KW-0694">RNA-binding</keyword>
<evidence type="ECO:0000256" key="1">
    <source>
        <dbReference type="ARBA" id="ARBA00022884"/>
    </source>
</evidence>
<dbReference type="PANTHER" id="PTHR48027">
    <property type="entry name" value="HETEROGENEOUS NUCLEAR RIBONUCLEOPROTEIN 87F-RELATED"/>
    <property type="match status" value="1"/>
</dbReference>
<dbReference type="RefSeq" id="WP_076377699.1">
    <property type="nucleotide sequence ID" value="NZ_FTMG01000018.1"/>
</dbReference>
<dbReference type="AlphaFoldDB" id="A0A1N7FKA1"/>
<dbReference type="EMBL" id="JACHCB010000018">
    <property type="protein sequence ID" value="MBB6112412.1"/>
    <property type="molecule type" value="Genomic_DNA"/>
</dbReference>
<sequence>MKLFVGGFPLDIAEIELVKIFNSYGTVNTIKIVRDKKTRKCKGYAFLEMTDQAGADRAIEGLDGTPMGDRVLSVKQAADKPAAKPPMQQRSFRPQQSNYIKTDRSATGSTTGGTTVKKRPRI</sequence>
<dbReference type="SUPFAM" id="SSF54928">
    <property type="entry name" value="RNA-binding domain, RBD"/>
    <property type="match status" value="1"/>
</dbReference>
<protein>
    <submittedName>
        <fullName evidence="5">RNA recognition motif-containing protein</fullName>
    </submittedName>
</protein>
<dbReference type="Proteomes" id="UP000548326">
    <property type="component" value="Unassembled WGS sequence"/>
</dbReference>
<dbReference type="GO" id="GO:0003723">
    <property type="term" value="F:RNA binding"/>
    <property type="evidence" value="ECO:0007669"/>
    <property type="project" value="UniProtKB-KW"/>
</dbReference>
<dbReference type="PROSITE" id="PS50102">
    <property type="entry name" value="RRM"/>
    <property type="match status" value="1"/>
</dbReference>
<reference evidence="6 7" key="1">
    <citation type="submission" date="2020-08" db="EMBL/GenBank/DDBJ databases">
        <title>Genomic Encyclopedia of Type Strains, Phase IV (KMG-V): Genome sequencing to study the core and pangenomes of soil and plant-associated prokaryotes.</title>
        <authorList>
            <person name="Whitman W."/>
        </authorList>
    </citation>
    <scope>NUCLEOTIDE SEQUENCE [LARGE SCALE GENOMIC DNA]</scope>
    <source>
        <strain evidence="4 6">ANJLi2</strain>
        <strain evidence="5 7">MP601</strain>
    </source>
</reference>
<evidence type="ECO:0000259" key="3">
    <source>
        <dbReference type="PROSITE" id="PS50102"/>
    </source>
</evidence>
<accession>A0A1N7FKA1</accession>
<dbReference type="InterPro" id="IPR052462">
    <property type="entry name" value="SLIRP/GR-RBP-like"/>
</dbReference>
<evidence type="ECO:0000313" key="5">
    <source>
        <dbReference type="EMBL" id="MBB6127069.1"/>
    </source>
</evidence>
<comment type="caution">
    <text evidence="5">The sequence shown here is derived from an EMBL/GenBank/DDBJ whole genome shotgun (WGS) entry which is preliminary data.</text>
</comment>
<dbReference type="Gene3D" id="3.30.70.330">
    <property type="match status" value="1"/>
</dbReference>
<dbReference type="OrthoDB" id="797376at2"/>
<gene>
    <name evidence="5" type="ORF">HDF22_001175</name>
    <name evidence="4" type="ORF">HDF23_005187</name>
</gene>
<feature type="region of interest" description="Disordered" evidence="2">
    <location>
        <begin position="77"/>
        <end position="122"/>
    </location>
</feature>